<feature type="compositionally biased region" description="Polar residues" evidence="2">
    <location>
        <begin position="330"/>
        <end position="342"/>
    </location>
</feature>
<feature type="coiled-coil region" evidence="1">
    <location>
        <begin position="110"/>
        <end position="147"/>
    </location>
</feature>
<accession>A0A5C6RGW3</accession>
<keyword evidence="3" id="KW-0472">Membrane</keyword>
<protein>
    <submittedName>
        <fullName evidence="4">Uncharacterized protein</fullName>
    </submittedName>
</protein>
<name>A0A5C6RGW3_9BACT</name>
<keyword evidence="3" id="KW-0812">Transmembrane</keyword>
<reference evidence="4 5" key="1">
    <citation type="submission" date="2019-08" db="EMBL/GenBank/DDBJ databases">
        <title>Genome of Phaeodactylibacter luteus.</title>
        <authorList>
            <person name="Bowman J.P."/>
        </authorList>
    </citation>
    <scope>NUCLEOTIDE SEQUENCE [LARGE SCALE GENOMIC DNA]</scope>
    <source>
        <strain evidence="4 5">KCTC 42180</strain>
    </source>
</reference>
<evidence type="ECO:0000313" key="4">
    <source>
        <dbReference type="EMBL" id="TXB61294.1"/>
    </source>
</evidence>
<feature type="transmembrane region" description="Helical" evidence="3">
    <location>
        <begin position="24"/>
        <end position="50"/>
    </location>
</feature>
<comment type="caution">
    <text evidence="4">The sequence shown here is derived from an EMBL/GenBank/DDBJ whole genome shotgun (WGS) entry which is preliminary data.</text>
</comment>
<keyword evidence="5" id="KW-1185">Reference proteome</keyword>
<keyword evidence="1" id="KW-0175">Coiled coil</keyword>
<dbReference type="OrthoDB" id="1157971at2"/>
<evidence type="ECO:0000256" key="3">
    <source>
        <dbReference type="SAM" id="Phobius"/>
    </source>
</evidence>
<proteinExistence type="predicted"/>
<feature type="compositionally biased region" description="Basic and acidic residues" evidence="2">
    <location>
        <begin position="319"/>
        <end position="329"/>
    </location>
</feature>
<dbReference type="Proteomes" id="UP000321580">
    <property type="component" value="Unassembled WGS sequence"/>
</dbReference>
<evidence type="ECO:0000256" key="2">
    <source>
        <dbReference type="SAM" id="MobiDB-lite"/>
    </source>
</evidence>
<evidence type="ECO:0000313" key="5">
    <source>
        <dbReference type="Proteomes" id="UP000321580"/>
    </source>
</evidence>
<sequence>MTDTTSGFDRSEFKPKSFWKRPEGVTGAVFLGALILGGGYLLAVNMGAILALVQNTLYLAILLAVLAAVVYMILDPRMRNLVWYMYKSIMRSVTGMFVQIDPIGVLKSYVEDLQSNLVKMRKQIGILRGQMRKLQTLTEENERTIDEQMKLASAAREKGMDSQVVLATRKAARLKESNEKYGALLNKMDVMYRILKKMHQNSEILLEDTKDQVNLKEQERKAIRTSHSAMKSAMAVMSGDPDKRAMFDAAMEAITDDVANKVGEMERFMELSSNLMNSIDLQQGVFEDEGMKMLEKWEKESTLMLMEGKSGASDTLDLDAPRARPEARQSGKSSGSYDTFFE</sequence>
<feature type="transmembrane region" description="Helical" evidence="3">
    <location>
        <begin position="56"/>
        <end position="74"/>
    </location>
</feature>
<dbReference type="RefSeq" id="WP_147169371.1">
    <property type="nucleotide sequence ID" value="NZ_VOOR01000068.1"/>
</dbReference>
<dbReference type="EMBL" id="VOOR01000068">
    <property type="protein sequence ID" value="TXB61294.1"/>
    <property type="molecule type" value="Genomic_DNA"/>
</dbReference>
<feature type="region of interest" description="Disordered" evidence="2">
    <location>
        <begin position="306"/>
        <end position="342"/>
    </location>
</feature>
<keyword evidence="3" id="KW-1133">Transmembrane helix</keyword>
<gene>
    <name evidence="4" type="ORF">FRY97_19880</name>
</gene>
<evidence type="ECO:0000256" key="1">
    <source>
        <dbReference type="SAM" id="Coils"/>
    </source>
</evidence>
<dbReference type="AlphaFoldDB" id="A0A5C6RGW3"/>
<organism evidence="4 5">
    <name type="scientific">Phaeodactylibacter luteus</name>
    <dbReference type="NCBI Taxonomy" id="1564516"/>
    <lineage>
        <taxon>Bacteria</taxon>
        <taxon>Pseudomonadati</taxon>
        <taxon>Bacteroidota</taxon>
        <taxon>Saprospiria</taxon>
        <taxon>Saprospirales</taxon>
        <taxon>Haliscomenobacteraceae</taxon>
        <taxon>Phaeodactylibacter</taxon>
    </lineage>
</organism>